<evidence type="ECO:0000313" key="2">
    <source>
        <dbReference type="Proteomes" id="UP000318242"/>
    </source>
</evidence>
<protein>
    <submittedName>
        <fullName evidence="1">Uncharacterized protein</fullName>
    </submittedName>
</protein>
<evidence type="ECO:0000313" key="1">
    <source>
        <dbReference type="EMBL" id="GEA59887.1"/>
    </source>
</evidence>
<dbReference type="AlphaFoldDB" id="A0A4Y3IKL4"/>
<keyword evidence="2" id="KW-1185">Reference proteome</keyword>
<sequence length="59" mass="6566">MLFKAPTTHRRLTKGNDAFDRFGVMMFNIITNDTSNGTTGGVTGDHKTTSELKVWLYDG</sequence>
<proteinExistence type="predicted"/>
<organism evidence="1 2">
    <name type="scientific">Vibrio comitans NBRC 102076</name>
    <dbReference type="NCBI Taxonomy" id="1219078"/>
    <lineage>
        <taxon>Bacteria</taxon>
        <taxon>Pseudomonadati</taxon>
        <taxon>Pseudomonadota</taxon>
        <taxon>Gammaproteobacteria</taxon>
        <taxon>Vibrionales</taxon>
        <taxon>Vibrionaceae</taxon>
        <taxon>Vibrio</taxon>
    </lineage>
</organism>
<name>A0A4Y3IKL4_9VIBR</name>
<dbReference type="Proteomes" id="UP000318242">
    <property type="component" value="Unassembled WGS sequence"/>
</dbReference>
<dbReference type="EMBL" id="BJLH01000004">
    <property type="protein sequence ID" value="GEA59887.1"/>
    <property type="molecule type" value="Genomic_DNA"/>
</dbReference>
<comment type="caution">
    <text evidence="1">The sequence shown here is derived from an EMBL/GenBank/DDBJ whole genome shotgun (WGS) entry which is preliminary data.</text>
</comment>
<accession>A0A4Y3IKL4</accession>
<reference evidence="1 2" key="1">
    <citation type="submission" date="2019-06" db="EMBL/GenBank/DDBJ databases">
        <title>Whole genome shotgun sequence of Vibrio comitans NBRC 102076.</title>
        <authorList>
            <person name="Hosoyama A."/>
            <person name="Uohara A."/>
            <person name="Ohji S."/>
            <person name="Ichikawa N."/>
        </authorList>
    </citation>
    <scope>NUCLEOTIDE SEQUENCE [LARGE SCALE GENOMIC DNA]</scope>
    <source>
        <strain evidence="1 2">NBRC 102076</strain>
    </source>
</reference>
<gene>
    <name evidence="1" type="ORF">VCO01S_10800</name>
</gene>